<dbReference type="PANTHER" id="PTHR22950">
    <property type="entry name" value="AMINO ACID TRANSPORTER"/>
    <property type="match status" value="1"/>
</dbReference>
<reference evidence="2" key="2">
    <citation type="submission" date="2020-05" db="UniProtKB">
        <authorList>
            <consortium name="EnsemblMetazoa"/>
        </authorList>
    </citation>
    <scope>IDENTIFICATION</scope>
    <source>
        <strain evidence="2">IAEA</strain>
    </source>
</reference>
<dbReference type="STRING" id="37001.A0A1A9WVF6"/>
<dbReference type="GO" id="GO:0016020">
    <property type="term" value="C:membrane"/>
    <property type="evidence" value="ECO:0007669"/>
    <property type="project" value="TreeGrafter"/>
</dbReference>
<proteinExistence type="predicted"/>
<feature type="transmembrane region" description="Helical" evidence="1">
    <location>
        <begin position="268"/>
        <end position="288"/>
    </location>
</feature>
<accession>A0A1A9WVF6</accession>
<dbReference type="EnsemblMetazoa" id="GBRI033912-RA">
    <property type="protein sequence ID" value="GBRI033912-PA"/>
    <property type="gene ID" value="GBRI033912"/>
</dbReference>
<evidence type="ECO:0000256" key="1">
    <source>
        <dbReference type="SAM" id="Phobius"/>
    </source>
</evidence>
<keyword evidence="1" id="KW-1133">Transmembrane helix</keyword>
<dbReference type="GO" id="GO:0015179">
    <property type="term" value="F:L-amino acid transmembrane transporter activity"/>
    <property type="evidence" value="ECO:0007669"/>
    <property type="project" value="TreeGrafter"/>
</dbReference>
<evidence type="ECO:0000313" key="3">
    <source>
        <dbReference type="Proteomes" id="UP000091820"/>
    </source>
</evidence>
<feature type="transmembrane region" description="Helical" evidence="1">
    <location>
        <begin position="20"/>
        <end position="39"/>
    </location>
</feature>
<feature type="transmembrane region" description="Helical" evidence="1">
    <location>
        <begin position="241"/>
        <end position="261"/>
    </location>
</feature>
<sequence length="541" mass="63285">MERAGERASTPVSPSNLWHYYAGYFGFLLLLNTYFIVFSPDVRTYLPLRVQFITTVSVLMRTTVRSVDKFKANHDTKSVNSLTTTNTVLRLLKFLLSEKLEKHKLSYSLSVWAAFMNFFKFVSGFIFISNDELFIGTGYYFSVFCVFMSILLTMQNFRILLSSYNILRHKRHNKLVIDYVDLMEEAFANEDEPVDLMFRFRCSTFMRFFVKMLLIMFCVTYSYMIFEMITSTLRDFLFKETVSLLIAESFILVIILILLCIPDVLCYITYIALVGNILFLLSLAMAFKCPSDYQFGIDPMQDLWNYKIWPMPVFVIPLLTQASAFIIPLRFEMERSNYLSNPPYMIDLCLWILGLILCVVSYVFYGLYADNFKRFPLNCLERKGPYGVIVVAIYALNELCTIPLYVHILANTMYKYRFERRAAFIIKNFKRSGFLIAFIFFGLTPQAIAFSSYLANISSTILTIILPPILEWRIFCAHKFFACKMQYIRIYLTLIIGLIIMACSLYDIPTKEKISAIAYERHYIYQEKDVDGQNKFVIFME</sequence>
<dbReference type="VEuPathDB" id="VectorBase:GBRI033912"/>
<feature type="transmembrane region" description="Helical" evidence="1">
    <location>
        <begin position="348"/>
        <end position="368"/>
    </location>
</feature>
<feature type="transmembrane region" description="Helical" evidence="1">
    <location>
        <begin position="487"/>
        <end position="508"/>
    </location>
</feature>
<feature type="transmembrane region" description="Helical" evidence="1">
    <location>
        <begin position="454"/>
        <end position="475"/>
    </location>
</feature>
<feature type="transmembrane region" description="Helical" evidence="1">
    <location>
        <begin position="431"/>
        <end position="448"/>
    </location>
</feature>
<feature type="transmembrane region" description="Helical" evidence="1">
    <location>
        <begin position="109"/>
        <end position="128"/>
    </location>
</feature>
<evidence type="ECO:0008006" key="4">
    <source>
        <dbReference type="Google" id="ProtNLM"/>
    </source>
</evidence>
<feature type="transmembrane region" description="Helical" evidence="1">
    <location>
        <begin position="308"/>
        <end position="327"/>
    </location>
</feature>
<protein>
    <recommendedName>
        <fullName evidence="4">Amino acid transporter transmembrane domain-containing protein</fullName>
    </recommendedName>
</protein>
<feature type="transmembrane region" description="Helical" evidence="1">
    <location>
        <begin position="388"/>
        <end position="410"/>
    </location>
</feature>
<dbReference type="AlphaFoldDB" id="A0A1A9WVF6"/>
<keyword evidence="1" id="KW-0812">Transmembrane</keyword>
<keyword evidence="1" id="KW-0472">Membrane</keyword>
<reference evidence="3" key="1">
    <citation type="submission" date="2014-03" db="EMBL/GenBank/DDBJ databases">
        <authorList>
            <person name="Aksoy S."/>
            <person name="Warren W."/>
            <person name="Wilson R.K."/>
        </authorList>
    </citation>
    <scope>NUCLEOTIDE SEQUENCE [LARGE SCALE GENOMIC DNA]</scope>
    <source>
        <strain evidence="3">IAEA</strain>
    </source>
</reference>
<evidence type="ECO:0000313" key="2">
    <source>
        <dbReference type="EnsemblMetazoa" id="GBRI033912-PA"/>
    </source>
</evidence>
<feature type="transmembrane region" description="Helical" evidence="1">
    <location>
        <begin position="208"/>
        <end position="229"/>
    </location>
</feature>
<name>A0A1A9WVF6_9MUSC</name>
<dbReference type="Proteomes" id="UP000091820">
    <property type="component" value="Unassembled WGS sequence"/>
</dbReference>
<keyword evidence="3" id="KW-1185">Reference proteome</keyword>
<organism evidence="2 3">
    <name type="scientific">Glossina brevipalpis</name>
    <dbReference type="NCBI Taxonomy" id="37001"/>
    <lineage>
        <taxon>Eukaryota</taxon>
        <taxon>Metazoa</taxon>
        <taxon>Ecdysozoa</taxon>
        <taxon>Arthropoda</taxon>
        <taxon>Hexapoda</taxon>
        <taxon>Insecta</taxon>
        <taxon>Pterygota</taxon>
        <taxon>Neoptera</taxon>
        <taxon>Endopterygota</taxon>
        <taxon>Diptera</taxon>
        <taxon>Brachycera</taxon>
        <taxon>Muscomorpha</taxon>
        <taxon>Hippoboscoidea</taxon>
        <taxon>Glossinidae</taxon>
        <taxon>Glossina</taxon>
    </lineage>
</organism>
<feature type="transmembrane region" description="Helical" evidence="1">
    <location>
        <begin position="140"/>
        <end position="161"/>
    </location>
</feature>